<dbReference type="PANTHER" id="PTHR43689">
    <property type="entry name" value="HYDROLASE"/>
    <property type="match status" value="1"/>
</dbReference>
<dbReference type="EMBL" id="BASZ01000001">
    <property type="protein sequence ID" value="GAD47590.1"/>
    <property type="molecule type" value="Genomic_DNA"/>
</dbReference>
<dbReference type="PRINTS" id="PR00111">
    <property type="entry name" value="ABHYDROLASE"/>
</dbReference>
<feature type="domain" description="AB hydrolase-1" evidence="1">
    <location>
        <begin position="35"/>
        <end position="253"/>
    </location>
</feature>
<proteinExistence type="predicted"/>
<evidence type="ECO:0000313" key="2">
    <source>
        <dbReference type="EMBL" id="GAD47590.1"/>
    </source>
</evidence>
<accession>U2YHH5</accession>
<dbReference type="AlphaFoldDB" id="U2YHH5"/>
<comment type="caution">
    <text evidence="2">The sequence shown here is derived from an EMBL/GenBank/DDBJ whole genome shotgun (WGS) entry which is preliminary data.</text>
</comment>
<evidence type="ECO:0000313" key="3">
    <source>
        <dbReference type="Proteomes" id="UP000016568"/>
    </source>
</evidence>
<organism evidence="2 3">
    <name type="scientific">Caenibius tardaugens NBRC 16725</name>
    <dbReference type="NCBI Taxonomy" id="1219035"/>
    <lineage>
        <taxon>Bacteria</taxon>
        <taxon>Pseudomonadati</taxon>
        <taxon>Pseudomonadota</taxon>
        <taxon>Alphaproteobacteria</taxon>
        <taxon>Sphingomonadales</taxon>
        <taxon>Erythrobacteraceae</taxon>
        <taxon>Caenibius</taxon>
    </lineage>
</organism>
<protein>
    <recommendedName>
        <fullName evidence="1">AB hydrolase-1 domain-containing protein</fullName>
    </recommendedName>
</protein>
<dbReference type="Gene3D" id="3.40.50.1820">
    <property type="entry name" value="alpha/beta hydrolase"/>
    <property type="match status" value="1"/>
</dbReference>
<name>U2YHH5_9SPHN</name>
<dbReference type="InterPro" id="IPR000073">
    <property type="entry name" value="AB_hydrolase_1"/>
</dbReference>
<evidence type="ECO:0000259" key="1">
    <source>
        <dbReference type="Pfam" id="PF12697"/>
    </source>
</evidence>
<dbReference type="OrthoDB" id="5491135at2"/>
<dbReference type="Proteomes" id="UP000016568">
    <property type="component" value="Unassembled WGS sequence"/>
</dbReference>
<dbReference type="KEGG" id="ntd:EGO55_15350"/>
<dbReference type="Pfam" id="PF12697">
    <property type="entry name" value="Abhydrolase_6"/>
    <property type="match status" value="1"/>
</dbReference>
<dbReference type="InterPro" id="IPR029058">
    <property type="entry name" value="AB_hydrolase_fold"/>
</dbReference>
<keyword evidence="3" id="KW-1185">Reference proteome</keyword>
<dbReference type="eggNOG" id="COG2267">
    <property type="taxonomic scope" value="Bacteria"/>
</dbReference>
<gene>
    <name evidence="2" type="ORF">NT2_01_03600</name>
</gene>
<sequence>MDTPSPIDTYVSTPAGRLFARAWNVAPAADSAPIIMFHDSLGSVEQWRDFPAQIASATGRSVIAYDRLGFGKSDPNRDRLKPDFVQHEARSGLPFIREAFAIDRMILLGHSVGGGMAIACGATLPAQTEAVVTLAAQAFVEDRTVAGIEEARIAFRAEGQIDRLAKYHGDKARWVLDAWIETWLAPSFADWSLDTDLRQLCSPLLALHGDHDEYGSRAHPDRIAALAGGQANAVLLEDCHHMPHRERPDAVLALIGNFTRTL</sequence>
<reference evidence="2 3" key="1">
    <citation type="submission" date="2013-09" db="EMBL/GenBank/DDBJ databases">
        <title>Whole genome shotgun sequence of Novosphingobium tardaugens NBRC 16725.</title>
        <authorList>
            <person name="Isaki S."/>
            <person name="Hosoyama A."/>
            <person name="Tsuchikane K."/>
            <person name="Katsumata H."/>
            <person name="Ando Y."/>
            <person name="Yamazaki S."/>
            <person name="Fujita N."/>
        </authorList>
    </citation>
    <scope>NUCLEOTIDE SEQUENCE [LARGE SCALE GENOMIC DNA]</scope>
    <source>
        <strain evidence="2 3">NBRC 16725</strain>
    </source>
</reference>
<dbReference type="SUPFAM" id="SSF53474">
    <property type="entry name" value="alpha/beta-Hydrolases"/>
    <property type="match status" value="1"/>
</dbReference>
<dbReference type="PANTHER" id="PTHR43689:SF8">
    <property type="entry name" value="ALPHA_BETA-HYDROLASES SUPERFAMILY PROTEIN"/>
    <property type="match status" value="1"/>
</dbReference>